<proteinExistence type="inferred from homology"/>
<feature type="transmembrane region" description="Helical" evidence="6">
    <location>
        <begin position="42"/>
        <end position="59"/>
    </location>
</feature>
<keyword evidence="6" id="KW-1133">Transmembrane helix</keyword>
<evidence type="ECO:0000256" key="5">
    <source>
        <dbReference type="ARBA" id="ARBA00022840"/>
    </source>
</evidence>
<evidence type="ECO:0000256" key="1">
    <source>
        <dbReference type="ARBA" id="ARBA00000877"/>
    </source>
</evidence>
<comment type="subunit">
    <text evidence="6">Probably a homodimer.</text>
</comment>
<keyword evidence="3 6" id="KW-0548">Nucleotidyltransferase</keyword>
<comment type="function">
    <text evidence="6">Catalyzes the condensation of 2 ATP molecules into cyclic di-AMP (c-di-AMP), a second messenger used to regulate differing processes in different bacteria.</text>
</comment>
<keyword evidence="9" id="KW-1185">Reference proteome</keyword>
<evidence type="ECO:0000313" key="9">
    <source>
        <dbReference type="Proteomes" id="UP000677668"/>
    </source>
</evidence>
<evidence type="ECO:0000259" key="7">
    <source>
        <dbReference type="PROSITE" id="PS51794"/>
    </source>
</evidence>
<feature type="transmembrane region" description="Helical" evidence="6">
    <location>
        <begin position="12"/>
        <end position="30"/>
    </location>
</feature>
<keyword evidence="6" id="KW-1003">Cell membrane</keyword>
<comment type="similarity">
    <text evidence="6">Belongs to the adenylate cyclase family. DacA/CdaA subfamily.</text>
</comment>
<dbReference type="Gene3D" id="2.170.120.30">
    <property type="match status" value="2"/>
</dbReference>
<accession>A0ABX8AWB1</accession>
<dbReference type="Proteomes" id="UP000677668">
    <property type="component" value="Chromosome 1"/>
</dbReference>
<organism evidence="8 9">
    <name type="scientific">Chloracidobacterium sp. N</name>
    <dbReference type="NCBI Taxonomy" id="2821540"/>
    <lineage>
        <taxon>Bacteria</taxon>
        <taxon>Pseudomonadati</taxon>
        <taxon>Acidobacteriota</taxon>
        <taxon>Terriglobia</taxon>
        <taxon>Terriglobales</taxon>
        <taxon>Acidobacteriaceae</taxon>
        <taxon>Chloracidobacterium</taxon>
        <taxon>Chloracidobacterium aggregatum</taxon>
    </lineage>
</organism>
<dbReference type="InterPro" id="IPR050338">
    <property type="entry name" value="DisA"/>
</dbReference>
<dbReference type="InterPro" id="IPR003390">
    <property type="entry name" value="DNA_integrity_scan_DisA_N"/>
</dbReference>
<feature type="transmembrane region" description="Helical" evidence="6">
    <location>
        <begin position="65"/>
        <end position="82"/>
    </location>
</feature>
<dbReference type="PANTHER" id="PTHR34185:SF1">
    <property type="entry name" value="DIADENYLATE CYCLASE"/>
    <property type="match status" value="1"/>
</dbReference>
<gene>
    <name evidence="8" type="primary">cdaA</name>
    <name evidence="6" type="synonym">dacA</name>
    <name evidence="8" type="ORF">J8C05_06175</name>
</gene>
<keyword evidence="6" id="KW-0812">Transmembrane</keyword>
<sequence>MPTLMHWLGQSWFVAAVDLLLVFLVVYEALKLLKGTRAAQVAVGIAIVAFLYQASHWLHLPTLEFVIRHSLLYVGFAVVVLFQNEIRLAFANFGKNIRLLSRLGWRTQKLSVVQYEDVLLAVATLAANKTGALIVFERQDNLDEYISRGVRLDAVLGYDLLINIFNPEAPLHDGAVIIRQDRIAAASCFLPLTLNPRLSKDTGTRHRSAIGITEESDAFVIVVSEETGMVSCVEGGNIKRGLEIQAVRELLSKALKATKTQGVTAVRRRRRLAEPSGMDFVTLDTPSETSETPATGTPVVANGRQASRIGERGALNLAAVWQQGRHWSGWLGRKLRTLVVENFTLKLIAAVMTSALWLSATKQDAIPFVLRGVPVNYQGLREDLVIANGHEVQEVTLRVRGPRDVVERLRPESFGITVSLAGKNPGDRVILLREDARIAKPTGVEILEIEPPRLTLNLERQVYRQVDIKPNFRGALPVDREIAEYQVVPATTMLRGPEAQVYALPSVGTETIWLNVHDRSFTERYKVDVKDPRIEIVGAQEVEVKVTIRPIIVRRRLDVVLETPGTPPTRLEVTVEGPKSVVEKLRGRDFQATVATALVSERPPRRKVVVTPPPDLAEQVQVVSVSPDEVINRRSEQGSTR</sequence>
<dbReference type="PROSITE" id="PS51794">
    <property type="entry name" value="DAC"/>
    <property type="match status" value="1"/>
</dbReference>
<evidence type="ECO:0000256" key="6">
    <source>
        <dbReference type="HAMAP-Rule" id="MF_01499"/>
    </source>
</evidence>
<keyword evidence="5 6" id="KW-0067">ATP-binding</keyword>
<protein>
    <recommendedName>
        <fullName evidence="6">Diadenylate cyclase</fullName>
        <shortName evidence="6">DAC</shortName>
        <ecNumber evidence="6">2.7.7.85</ecNumber>
    </recommendedName>
    <alternativeName>
        <fullName evidence="6">Cyclic-di-AMP synthase</fullName>
        <shortName evidence="6">c-di-AMP synthase</shortName>
    </alternativeName>
</protein>
<reference evidence="8 9" key="1">
    <citation type="submission" date="2021-03" db="EMBL/GenBank/DDBJ databases">
        <title>Genomic and phenotypic characterization of Chloracidobacterium isolates provides evidence for multiple species.</title>
        <authorList>
            <person name="Saini M.K."/>
            <person name="Costas A.M.G."/>
            <person name="Tank M."/>
            <person name="Bryant D.A."/>
        </authorList>
    </citation>
    <scope>NUCLEOTIDE SEQUENCE [LARGE SCALE GENOMIC DNA]</scope>
    <source>
        <strain evidence="8 9">N</strain>
    </source>
</reference>
<dbReference type="Gene3D" id="3.40.1700.10">
    <property type="entry name" value="DNA integrity scanning protein, DisA, N-terminal domain"/>
    <property type="match status" value="1"/>
</dbReference>
<dbReference type="Gene3D" id="2.170.120.40">
    <property type="entry name" value="YbbR-like domain"/>
    <property type="match status" value="1"/>
</dbReference>
<evidence type="ECO:0000256" key="3">
    <source>
        <dbReference type="ARBA" id="ARBA00022695"/>
    </source>
</evidence>
<dbReference type="InterPro" id="IPR034701">
    <property type="entry name" value="CdaA"/>
</dbReference>
<comment type="catalytic activity">
    <reaction evidence="1 6">
        <text>2 ATP = 3',3'-c-di-AMP + 2 diphosphate</text>
        <dbReference type="Rhea" id="RHEA:35655"/>
        <dbReference type="ChEBI" id="CHEBI:30616"/>
        <dbReference type="ChEBI" id="CHEBI:33019"/>
        <dbReference type="ChEBI" id="CHEBI:71500"/>
        <dbReference type="EC" id="2.7.7.85"/>
    </reaction>
</comment>
<dbReference type="SUPFAM" id="SSF143597">
    <property type="entry name" value="YojJ-like"/>
    <property type="match status" value="1"/>
</dbReference>
<feature type="transmembrane region" description="Helical" evidence="6">
    <location>
        <begin position="343"/>
        <end position="360"/>
    </location>
</feature>
<comment type="caution">
    <text evidence="6">Lacks conserved residue(s) required for the propagation of feature annotation.</text>
</comment>
<dbReference type="EC" id="2.7.7.85" evidence="6"/>
<name>A0ABX8AWB1_9BACT</name>
<evidence type="ECO:0000256" key="2">
    <source>
        <dbReference type="ARBA" id="ARBA00022679"/>
    </source>
</evidence>
<keyword evidence="6" id="KW-0472">Membrane</keyword>
<evidence type="ECO:0000313" key="8">
    <source>
        <dbReference type="EMBL" id="QUV92974.1"/>
    </source>
</evidence>
<dbReference type="InterPro" id="IPR036888">
    <property type="entry name" value="DNA_integrity_DisA_N_sf"/>
</dbReference>
<dbReference type="PANTHER" id="PTHR34185">
    <property type="entry name" value="DIADENYLATE CYCLASE"/>
    <property type="match status" value="1"/>
</dbReference>
<dbReference type="Pfam" id="PF02457">
    <property type="entry name" value="DAC"/>
    <property type="match status" value="1"/>
</dbReference>
<keyword evidence="4 6" id="KW-0547">Nucleotide-binding</keyword>
<dbReference type="RefSeq" id="WP_211421401.1">
    <property type="nucleotide sequence ID" value="NZ_CP072642.1"/>
</dbReference>
<dbReference type="EMBL" id="CP072642">
    <property type="protein sequence ID" value="QUV92974.1"/>
    <property type="molecule type" value="Genomic_DNA"/>
</dbReference>
<evidence type="ECO:0000256" key="4">
    <source>
        <dbReference type="ARBA" id="ARBA00022741"/>
    </source>
</evidence>
<keyword evidence="2 6" id="KW-0808">Transferase</keyword>
<feature type="domain" description="DAC" evidence="7">
    <location>
        <begin position="83"/>
        <end position="244"/>
    </location>
</feature>
<dbReference type="HAMAP" id="MF_01499">
    <property type="entry name" value="DacA"/>
    <property type="match status" value="1"/>
</dbReference>
<dbReference type="NCBIfam" id="TIGR00159">
    <property type="entry name" value="diadenylate cyclase CdaA"/>
    <property type="match status" value="1"/>
</dbReference>
<dbReference type="GO" id="GO:0106408">
    <property type="term" value="F:diadenylate cyclase activity"/>
    <property type="evidence" value="ECO:0007669"/>
    <property type="project" value="UniProtKB-EC"/>
</dbReference>